<dbReference type="EMBL" id="BAABKN010000009">
    <property type="protein sequence ID" value="GAA4730438.1"/>
    <property type="molecule type" value="Genomic_DNA"/>
</dbReference>
<keyword evidence="2 4" id="KW-0238">DNA-binding</keyword>
<evidence type="ECO:0000256" key="4">
    <source>
        <dbReference type="PROSITE-ProRule" id="PRU00335"/>
    </source>
</evidence>
<gene>
    <name evidence="6" type="ORF">GCM10023350_12110</name>
</gene>
<keyword evidence="3" id="KW-0804">Transcription</keyword>
<dbReference type="InterPro" id="IPR009057">
    <property type="entry name" value="Homeodomain-like_sf"/>
</dbReference>
<dbReference type="Proteomes" id="UP001499882">
    <property type="component" value="Unassembled WGS sequence"/>
</dbReference>
<comment type="caution">
    <text evidence="6">The sequence shown here is derived from an EMBL/GenBank/DDBJ whole genome shotgun (WGS) entry which is preliminary data.</text>
</comment>
<evidence type="ECO:0000256" key="3">
    <source>
        <dbReference type="ARBA" id="ARBA00023163"/>
    </source>
</evidence>
<name>A0ABP8YHN1_9ACTN</name>
<dbReference type="PANTHER" id="PTHR30055">
    <property type="entry name" value="HTH-TYPE TRANSCRIPTIONAL REGULATOR RUTR"/>
    <property type="match status" value="1"/>
</dbReference>
<dbReference type="InterPro" id="IPR036271">
    <property type="entry name" value="Tet_transcr_reg_TetR-rel_C_sf"/>
</dbReference>
<dbReference type="Pfam" id="PF00440">
    <property type="entry name" value="TetR_N"/>
    <property type="match status" value="1"/>
</dbReference>
<dbReference type="InterPro" id="IPR001647">
    <property type="entry name" value="HTH_TetR"/>
</dbReference>
<dbReference type="InterPro" id="IPR004111">
    <property type="entry name" value="Repressor_TetR_C"/>
</dbReference>
<dbReference type="Gene3D" id="1.10.357.10">
    <property type="entry name" value="Tetracycline Repressor, domain 2"/>
    <property type="match status" value="1"/>
</dbReference>
<feature type="domain" description="HTH tetR-type" evidence="5">
    <location>
        <begin position="31"/>
        <end position="91"/>
    </location>
</feature>
<reference evidence="7" key="1">
    <citation type="journal article" date="2019" name="Int. J. Syst. Evol. Microbiol.">
        <title>The Global Catalogue of Microorganisms (GCM) 10K type strain sequencing project: providing services to taxonomists for standard genome sequencing and annotation.</title>
        <authorList>
            <consortium name="The Broad Institute Genomics Platform"/>
            <consortium name="The Broad Institute Genome Sequencing Center for Infectious Disease"/>
            <person name="Wu L."/>
            <person name="Ma J."/>
        </authorList>
    </citation>
    <scope>NUCLEOTIDE SEQUENCE [LARGE SCALE GENOMIC DNA]</scope>
    <source>
        <strain evidence="7">JCM 18532</strain>
    </source>
</reference>
<dbReference type="PROSITE" id="PS50977">
    <property type="entry name" value="HTH_TETR_2"/>
    <property type="match status" value="1"/>
</dbReference>
<accession>A0ABP8YHN1</accession>
<evidence type="ECO:0000313" key="6">
    <source>
        <dbReference type="EMBL" id="GAA4730438.1"/>
    </source>
</evidence>
<dbReference type="Pfam" id="PF02909">
    <property type="entry name" value="TetR_C_1"/>
    <property type="match status" value="1"/>
</dbReference>
<dbReference type="SUPFAM" id="SSF46689">
    <property type="entry name" value="Homeodomain-like"/>
    <property type="match status" value="1"/>
</dbReference>
<dbReference type="RefSeq" id="WP_345525790.1">
    <property type="nucleotide sequence ID" value="NZ_BAABKN010000009.1"/>
</dbReference>
<dbReference type="InterPro" id="IPR050109">
    <property type="entry name" value="HTH-type_TetR-like_transc_reg"/>
</dbReference>
<protein>
    <submittedName>
        <fullName evidence="6">TetR/AcrR family transcriptional regulator</fullName>
    </submittedName>
</protein>
<evidence type="ECO:0000313" key="7">
    <source>
        <dbReference type="Proteomes" id="UP001499882"/>
    </source>
</evidence>
<dbReference type="SUPFAM" id="SSF48498">
    <property type="entry name" value="Tetracyclin repressor-like, C-terminal domain"/>
    <property type="match status" value="1"/>
</dbReference>
<dbReference type="PANTHER" id="PTHR30055:SF151">
    <property type="entry name" value="TRANSCRIPTIONAL REGULATORY PROTEIN"/>
    <property type="match status" value="1"/>
</dbReference>
<keyword evidence="7" id="KW-1185">Reference proteome</keyword>
<feature type="DNA-binding region" description="H-T-H motif" evidence="4">
    <location>
        <begin position="54"/>
        <end position="73"/>
    </location>
</feature>
<evidence type="ECO:0000256" key="1">
    <source>
        <dbReference type="ARBA" id="ARBA00023015"/>
    </source>
</evidence>
<evidence type="ECO:0000256" key="2">
    <source>
        <dbReference type="ARBA" id="ARBA00023125"/>
    </source>
</evidence>
<organism evidence="6 7">
    <name type="scientific">Nocardioides endophyticus</name>
    <dbReference type="NCBI Taxonomy" id="1353775"/>
    <lineage>
        <taxon>Bacteria</taxon>
        <taxon>Bacillati</taxon>
        <taxon>Actinomycetota</taxon>
        <taxon>Actinomycetes</taxon>
        <taxon>Propionibacteriales</taxon>
        <taxon>Nocardioidaceae</taxon>
        <taxon>Nocardioides</taxon>
    </lineage>
</organism>
<evidence type="ECO:0000259" key="5">
    <source>
        <dbReference type="PROSITE" id="PS50977"/>
    </source>
</evidence>
<proteinExistence type="predicted"/>
<sequence>MPTDPDPVLRLLWRHVVPASDAAPRRGPRPKVSVDEVVDAAVELADAEGLAALSMRSLAQRLGMGAMSVYGYVANRNDLIVLMVDQVLGEATLPPMKGDLRTRLRLVAEAQLADCRAHPWLLDVAGLRPWLGPNAADRYEWQLAAVDGIGLSDVEMDQTVTLVAGFAANVARAEHAVRVAERESGLTDLEWWEANSGELGEVMAHRDYPLAGRVGSAAGEAYQAGTDPQLEREFGLERILDGIEVYVASLRSR</sequence>
<keyword evidence="1" id="KW-0805">Transcription regulation</keyword>
<dbReference type="Gene3D" id="1.10.10.60">
    <property type="entry name" value="Homeodomain-like"/>
    <property type="match status" value="1"/>
</dbReference>